<dbReference type="Proteomes" id="UP001241537">
    <property type="component" value="Unassembled WGS sequence"/>
</dbReference>
<protein>
    <submittedName>
        <fullName evidence="2">Outer membrane protein TolC</fullName>
    </submittedName>
</protein>
<name>A0AAE4AKC3_9FIRM</name>
<organism evidence="2 3">
    <name type="scientific">Moryella indoligenes</name>
    <dbReference type="NCBI Taxonomy" id="371674"/>
    <lineage>
        <taxon>Bacteria</taxon>
        <taxon>Bacillati</taxon>
        <taxon>Bacillota</taxon>
        <taxon>Clostridia</taxon>
        <taxon>Lachnospirales</taxon>
        <taxon>Lachnospiraceae</taxon>
        <taxon>Moryella</taxon>
    </lineage>
</organism>
<accession>A0AAE4AKC3</accession>
<keyword evidence="1" id="KW-0175">Coiled coil</keyword>
<dbReference type="RefSeq" id="WP_307254585.1">
    <property type="nucleotide sequence ID" value="NZ_JAUSTO010000008.1"/>
</dbReference>
<dbReference type="SUPFAM" id="SSF56954">
    <property type="entry name" value="Outer membrane efflux proteins (OEP)"/>
    <property type="match status" value="1"/>
</dbReference>
<feature type="coiled-coil region" evidence="1">
    <location>
        <begin position="138"/>
        <end position="206"/>
    </location>
</feature>
<comment type="caution">
    <text evidence="2">The sequence shown here is derived from an EMBL/GenBank/DDBJ whole genome shotgun (WGS) entry which is preliminary data.</text>
</comment>
<dbReference type="Gene3D" id="1.20.1600.10">
    <property type="entry name" value="Outer membrane efflux proteins (OEP)"/>
    <property type="match status" value="1"/>
</dbReference>
<sequence length="408" mass="44968">MKNRMRVMQAERESAGCAVLRRGAALLLVLQLSAFGAGTIFASSPQFARTEEEWAALRDNRMEYTEIEGLIQEYNPTVQQNQFSYRKFRKDYGSSRDDVASEYRRLADELLADISYPDEGDANYAAAMTAALTSEMQAKNLQKQADDTLEDAEIIRLNYESAEKALVQTAQNSMIAYYAGQYRTEADALSKQLAELQLSVAEAQKAVGAGTEIQLLTTQQAVQNAEKTKISDSAARDATRQKLQVMLGWKADSEAEIAPLPELQLSRIDSMNPEADLEHAKQNNYTLRVNQKKLENAVGETDINTLKSTIADNEARIAASLNAAYQTVLSAKSSYLYSVSNAELSAQTAAQSAQRYQLGLLSRVEYETAELNAKQAELGRKQAELTLFQAMEAYDWAVRGLAGASAAS</sequence>
<keyword evidence="3" id="KW-1185">Reference proteome</keyword>
<reference evidence="2" key="1">
    <citation type="submission" date="2023-07" db="EMBL/GenBank/DDBJ databases">
        <title>Genomic Encyclopedia of Type Strains, Phase IV (KMG-IV): sequencing the most valuable type-strain genomes for metagenomic binning, comparative biology and taxonomic classification.</title>
        <authorList>
            <person name="Goeker M."/>
        </authorList>
    </citation>
    <scope>NUCLEOTIDE SEQUENCE</scope>
    <source>
        <strain evidence="2">DSM 19659</strain>
    </source>
</reference>
<dbReference type="AlphaFoldDB" id="A0AAE4AKC3"/>
<proteinExistence type="predicted"/>
<gene>
    <name evidence="2" type="ORF">J2S20_001436</name>
</gene>
<evidence type="ECO:0000313" key="2">
    <source>
        <dbReference type="EMBL" id="MDQ0152738.1"/>
    </source>
</evidence>
<evidence type="ECO:0000256" key="1">
    <source>
        <dbReference type="SAM" id="Coils"/>
    </source>
</evidence>
<dbReference type="EMBL" id="JAUSTO010000008">
    <property type="protein sequence ID" value="MDQ0152738.1"/>
    <property type="molecule type" value="Genomic_DNA"/>
</dbReference>
<evidence type="ECO:0000313" key="3">
    <source>
        <dbReference type="Proteomes" id="UP001241537"/>
    </source>
</evidence>